<dbReference type="PANTHER" id="PTHR45913">
    <property type="entry name" value="EPM2A-INTERACTING PROTEIN 1"/>
    <property type="match status" value="1"/>
</dbReference>
<reference evidence="1 2" key="1">
    <citation type="submission" date="2015-09" db="EMBL/GenBank/DDBJ databases">
        <title>Atta colombica WGS genome.</title>
        <authorList>
            <person name="Nygaard S."/>
            <person name="Hu H."/>
            <person name="Boomsma J."/>
            <person name="Zhang G."/>
        </authorList>
    </citation>
    <scope>NUCLEOTIDE SEQUENCE [LARGE SCALE GENOMIC DNA]</scope>
    <source>
        <strain evidence="1">Treedump-2</strain>
        <tissue evidence="1">Whole body</tissue>
    </source>
</reference>
<dbReference type="PANTHER" id="PTHR45913:SF20">
    <property type="entry name" value="GENERAL TRANSCRIPTION FACTOR II-I REPEAT DOMAIN-CONTAINING PROTEIN 2"/>
    <property type="match status" value="1"/>
</dbReference>
<dbReference type="Proteomes" id="UP000078540">
    <property type="component" value="Unassembled WGS sequence"/>
</dbReference>
<dbReference type="STRING" id="520822.A0A195BHK3"/>
<gene>
    <name evidence="1" type="ORF">ALC53_05378</name>
</gene>
<sequence>MRVGISKNRKCDAFMRHRSERRSARMITNSFVIVSEAPQPLTMVSLSFKTLSRKDREPAEGCGDYSTMKLIKFRKIAFSNPLTLEEAMISMISRDKLQNLLKSYKYFSLYHESTDIQHMSQLDIFTRIIQDDYSYIEEFLDFVVRNTMTEFDIFLVVEEILKKFETDFNKCSSIMTDGAKAMTGLQKGFTDISNQFGMQKRIWKDIVSNFHKKRYNITDEGASKVLLTNQSTHFLNSLIKAIAKKSCDII</sequence>
<keyword evidence="2" id="KW-1185">Reference proteome</keyword>
<name>A0A195BHK3_9HYME</name>
<evidence type="ECO:0000313" key="1">
    <source>
        <dbReference type="EMBL" id="KYM84285.1"/>
    </source>
</evidence>
<accession>A0A195BHK3</accession>
<evidence type="ECO:0000313" key="2">
    <source>
        <dbReference type="Proteomes" id="UP000078540"/>
    </source>
</evidence>
<proteinExistence type="predicted"/>
<dbReference type="AlphaFoldDB" id="A0A195BHK3"/>
<dbReference type="EMBL" id="KQ976465">
    <property type="protein sequence ID" value="KYM84285.1"/>
    <property type="molecule type" value="Genomic_DNA"/>
</dbReference>
<protein>
    <submittedName>
        <fullName evidence="1">General transcription factor II-I repeat domain-containing protein 2</fullName>
    </submittedName>
</protein>
<organism evidence="1 2">
    <name type="scientific">Atta colombica</name>
    <dbReference type="NCBI Taxonomy" id="520822"/>
    <lineage>
        <taxon>Eukaryota</taxon>
        <taxon>Metazoa</taxon>
        <taxon>Ecdysozoa</taxon>
        <taxon>Arthropoda</taxon>
        <taxon>Hexapoda</taxon>
        <taxon>Insecta</taxon>
        <taxon>Pterygota</taxon>
        <taxon>Neoptera</taxon>
        <taxon>Endopterygota</taxon>
        <taxon>Hymenoptera</taxon>
        <taxon>Apocrita</taxon>
        <taxon>Aculeata</taxon>
        <taxon>Formicoidea</taxon>
        <taxon>Formicidae</taxon>
        <taxon>Myrmicinae</taxon>
        <taxon>Atta</taxon>
    </lineage>
</organism>